<feature type="domain" description="CCHC-type" evidence="10">
    <location>
        <begin position="254"/>
        <end position="267"/>
    </location>
</feature>
<keyword evidence="4" id="KW-0540">Nuclease</keyword>
<keyword evidence="1" id="KW-0645">Protease</keyword>
<dbReference type="Proteomes" id="UP000663880">
    <property type="component" value="Unassembled WGS sequence"/>
</dbReference>
<dbReference type="Pfam" id="PF00098">
    <property type="entry name" value="zf-CCHC"/>
    <property type="match status" value="1"/>
</dbReference>
<dbReference type="GO" id="GO:0006508">
    <property type="term" value="P:proteolysis"/>
    <property type="evidence" value="ECO:0007669"/>
    <property type="project" value="UniProtKB-KW"/>
</dbReference>
<keyword evidence="7" id="KW-0695">RNA-directed DNA polymerase</keyword>
<dbReference type="OrthoDB" id="7486164at2759"/>
<name>A0A821R5N7_9NEOP</name>
<dbReference type="InterPro" id="IPR021109">
    <property type="entry name" value="Peptidase_aspartic_dom_sf"/>
</dbReference>
<sequence>MKRHRPQVFRPSDESMSEEDEDTPSPPARKLLKNLLKKEVTKALRDLQDDCQVPNKLQVHRAASLIPEFDPDSEEYTVQAWIRKIEQIGEIHGWDDTLKSFYLQDKLRGQAKKWYNRLENYDYTWEQWKELLLRAFPRYRDYGNMLEELLQRRKQPTESMTKYYQDKIAMCFRCKLSDNASVSCIIRGLPLSLQLNARAFQCQTPGELYEGFLCALDDYRTLPIETRFQKNLVSKPLSHLDKKSTPPNAETDPCPRCKKTGHLLRDCSLPDTRTCYKCGTRGHIASRCTMITTDSRRSTSSDNIKEVNVLRPYNEVYKKVVKINGTHVKAYIDTGSQVNVLNDQVANALSLDVKPTSVTLKGFSGGLSTSRGEVEFQLEIDGITIKCQAYLSSIKMADVNLLIGQPIINSEGMTLIVSKGLVKLNHTQDPVCDIEAIEDNDRFKVVTVNKEKLPPGSSIIQVRVLGNKVGNDVVTPPRHYELQGVAYSLPSTLLRGEDGYIKVVNTGCEAIVWSPGEVLARAESCQEFPLQPYSQVLSLAACHTFANYNANNLGQPLTNNLCIGGVKLDDIQIGPLNNKQHSDLIGLLIQYKHCFAIGTKDLGCTDLVQMKIKLTSDQPVYRQPYRLSHGEQAIVQSKVSELLDAGIIKESESSYASPVILVKKKNGDSRMCVDYRALNAITVKERFPLPNIDDQVSKLAGKTYFTSLDMTQGYHQLRVSHEDTHKTAFITPQGHFEYTRIPFGLANAPSVFMRLMNKIVESVVRTENSKTQETKSASRRYGLRGS</sequence>
<evidence type="ECO:0000256" key="9">
    <source>
        <dbReference type="SAM" id="MobiDB-lite"/>
    </source>
</evidence>
<dbReference type="GO" id="GO:0008233">
    <property type="term" value="F:peptidase activity"/>
    <property type="evidence" value="ECO:0007669"/>
    <property type="project" value="UniProtKB-KW"/>
</dbReference>
<dbReference type="EMBL" id="CAJOBZ010000011">
    <property type="protein sequence ID" value="CAF4835584.1"/>
    <property type="molecule type" value="Genomic_DNA"/>
</dbReference>
<comment type="caution">
    <text evidence="11">The sequence shown here is derived from an EMBL/GenBank/DDBJ whole genome shotgun (WGS) entry which is preliminary data.</text>
</comment>
<dbReference type="Pfam" id="PF00078">
    <property type="entry name" value="RVT_1"/>
    <property type="match status" value="1"/>
</dbReference>
<gene>
    <name evidence="11" type="ORF">PMACD_LOCUS5676</name>
</gene>
<reference evidence="11" key="1">
    <citation type="submission" date="2021-02" db="EMBL/GenBank/DDBJ databases">
        <authorList>
            <person name="Steward A R."/>
        </authorList>
    </citation>
    <scope>NUCLEOTIDE SEQUENCE</scope>
</reference>
<evidence type="ECO:0000256" key="4">
    <source>
        <dbReference type="ARBA" id="ARBA00022722"/>
    </source>
</evidence>
<dbReference type="GO" id="GO:0008270">
    <property type="term" value="F:zinc ion binding"/>
    <property type="evidence" value="ECO:0007669"/>
    <property type="project" value="UniProtKB-KW"/>
</dbReference>
<dbReference type="GO" id="GO:0004519">
    <property type="term" value="F:endonuclease activity"/>
    <property type="evidence" value="ECO:0007669"/>
    <property type="project" value="UniProtKB-KW"/>
</dbReference>
<dbReference type="Gene3D" id="2.40.70.10">
    <property type="entry name" value="Acid Proteases"/>
    <property type="match status" value="1"/>
</dbReference>
<dbReference type="SUPFAM" id="SSF50630">
    <property type="entry name" value="Acid proteases"/>
    <property type="match status" value="1"/>
</dbReference>
<evidence type="ECO:0000256" key="6">
    <source>
        <dbReference type="ARBA" id="ARBA00022801"/>
    </source>
</evidence>
<dbReference type="SMART" id="SM00343">
    <property type="entry name" value="ZnF_C2HC"/>
    <property type="match status" value="2"/>
</dbReference>
<dbReference type="InterPro" id="IPR000477">
    <property type="entry name" value="RT_dom"/>
</dbReference>
<dbReference type="Pfam" id="PF13975">
    <property type="entry name" value="gag-asp_proteas"/>
    <property type="match status" value="1"/>
</dbReference>
<dbReference type="InterPro" id="IPR036875">
    <property type="entry name" value="Znf_CCHC_sf"/>
</dbReference>
<dbReference type="Gene3D" id="3.10.10.10">
    <property type="entry name" value="HIV Type 1 Reverse Transcriptase, subunit A, domain 1"/>
    <property type="match status" value="2"/>
</dbReference>
<keyword evidence="8" id="KW-0862">Zinc</keyword>
<dbReference type="CDD" id="cd01647">
    <property type="entry name" value="RT_LTR"/>
    <property type="match status" value="1"/>
</dbReference>
<keyword evidence="6" id="KW-0378">Hydrolase</keyword>
<dbReference type="SUPFAM" id="SSF57756">
    <property type="entry name" value="Retrovirus zinc finger-like domains"/>
    <property type="match status" value="1"/>
</dbReference>
<dbReference type="PANTHER" id="PTHR37984:SF5">
    <property type="entry name" value="PROTEIN NYNRIN-LIKE"/>
    <property type="match status" value="1"/>
</dbReference>
<evidence type="ECO:0000256" key="7">
    <source>
        <dbReference type="ARBA" id="ARBA00022918"/>
    </source>
</evidence>
<keyword evidence="5" id="KW-0255">Endonuclease</keyword>
<dbReference type="PROSITE" id="PS50158">
    <property type="entry name" value="ZF_CCHC"/>
    <property type="match status" value="2"/>
</dbReference>
<evidence type="ECO:0000256" key="3">
    <source>
        <dbReference type="ARBA" id="ARBA00022695"/>
    </source>
</evidence>
<evidence type="ECO:0000259" key="10">
    <source>
        <dbReference type="PROSITE" id="PS50158"/>
    </source>
</evidence>
<keyword evidence="8" id="KW-0863">Zinc-finger</keyword>
<dbReference type="InterPro" id="IPR043502">
    <property type="entry name" value="DNA/RNA_pol_sf"/>
</dbReference>
<dbReference type="CDD" id="cd00303">
    <property type="entry name" value="retropepsin_like"/>
    <property type="match status" value="1"/>
</dbReference>
<evidence type="ECO:0000313" key="12">
    <source>
        <dbReference type="Proteomes" id="UP000663880"/>
    </source>
</evidence>
<organism evidence="11 12">
    <name type="scientific">Pieris macdunnoughi</name>
    <dbReference type="NCBI Taxonomy" id="345717"/>
    <lineage>
        <taxon>Eukaryota</taxon>
        <taxon>Metazoa</taxon>
        <taxon>Ecdysozoa</taxon>
        <taxon>Arthropoda</taxon>
        <taxon>Hexapoda</taxon>
        <taxon>Insecta</taxon>
        <taxon>Pterygota</taxon>
        <taxon>Neoptera</taxon>
        <taxon>Endopterygota</taxon>
        <taxon>Lepidoptera</taxon>
        <taxon>Glossata</taxon>
        <taxon>Ditrysia</taxon>
        <taxon>Papilionoidea</taxon>
        <taxon>Pieridae</taxon>
        <taxon>Pierinae</taxon>
        <taxon>Pieris</taxon>
    </lineage>
</organism>
<keyword evidence="3" id="KW-0548">Nucleotidyltransferase</keyword>
<feature type="region of interest" description="Disordered" evidence="9">
    <location>
        <begin position="767"/>
        <end position="786"/>
    </location>
</feature>
<evidence type="ECO:0000256" key="2">
    <source>
        <dbReference type="ARBA" id="ARBA00022679"/>
    </source>
</evidence>
<keyword evidence="8" id="KW-0479">Metal-binding</keyword>
<evidence type="ECO:0000313" key="11">
    <source>
        <dbReference type="EMBL" id="CAF4835584.1"/>
    </source>
</evidence>
<dbReference type="InterPro" id="IPR050951">
    <property type="entry name" value="Retrovirus_Pol_polyprotein"/>
</dbReference>
<evidence type="ECO:0000256" key="8">
    <source>
        <dbReference type="PROSITE-ProRule" id="PRU00047"/>
    </source>
</evidence>
<evidence type="ECO:0000256" key="1">
    <source>
        <dbReference type="ARBA" id="ARBA00022670"/>
    </source>
</evidence>
<accession>A0A821R5N7</accession>
<feature type="region of interest" description="Disordered" evidence="9">
    <location>
        <begin position="1"/>
        <end position="29"/>
    </location>
</feature>
<dbReference type="FunFam" id="3.10.10.10:FF:000007">
    <property type="entry name" value="Retrovirus-related Pol polyprotein from transposon 17.6-like Protein"/>
    <property type="match status" value="1"/>
</dbReference>
<dbReference type="AlphaFoldDB" id="A0A821R5N7"/>
<keyword evidence="2" id="KW-0808">Transferase</keyword>
<protein>
    <recommendedName>
        <fullName evidence="10">CCHC-type domain-containing protein</fullName>
    </recommendedName>
</protein>
<dbReference type="GO" id="GO:0003676">
    <property type="term" value="F:nucleic acid binding"/>
    <property type="evidence" value="ECO:0007669"/>
    <property type="project" value="InterPro"/>
</dbReference>
<dbReference type="PANTHER" id="PTHR37984">
    <property type="entry name" value="PROTEIN CBG26694"/>
    <property type="match status" value="1"/>
</dbReference>
<feature type="domain" description="CCHC-type" evidence="10">
    <location>
        <begin position="275"/>
        <end position="288"/>
    </location>
</feature>
<proteinExistence type="predicted"/>
<feature type="compositionally biased region" description="Basic residues" evidence="9">
    <location>
        <begin position="777"/>
        <end position="786"/>
    </location>
</feature>
<dbReference type="Gene3D" id="4.10.60.10">
    <property type="entry name" value="Zinc finger, CCHC-type"/>
    <property type="match status" value="1"/>
</dbReference>
<dbReference type="SUPFAM" id="SSF56672">
    <property type="entry name" value="DNA/RNA polymerases"/>
    <property type="match status" value="1"/>
</dbReference>
<evidence type="ECO:0000256" key="5">
    <source>
        <dbReference type="ARBA" id="ARBA00022759"/>
    </source>
</evidence>
<dbReference type="InterPro" id="IPR001878">
    <property type="entry name" value="Znf_CCHC"/>
</dbReference>
<dbReference type="GO" id="GO:0003964">
    <property type="term" value="F:RNA-directed DNA polymerase activity"/>
    <property type="evidence" value="ECO:0007669"/>
    <property type="project" value="UniProtKB-KW"/>
</dbReference>
<keyword evidence="12" id="KW-1185">Reference proteome</keyword>